<organism evidence="5 6">
    <name type="scientific">Candidatus Enterococcus testudinis</name>
    <dbReference type="NCBI Taxonomy" id="1834191"/>
    <lineage>
        <taxon>Bacteria</taxon>
        <taxon>Bacillati</taxon>
        <taxon>Bacillota</taxon>
        <taxon>Bacilli</taxon>
        <taxon>Lactobacillales</taxon>
        <taxon>Enterococcaceae</taxon>
        <taxon>Enterococcus</taxon>
    </lineage>
</organism>
<dbReference type="SMART" id="SM00829">
    <property type="entry name" value="PKS_ER"/>
    <property type="match status" value="1"/>
</dbReference>
<dbReference type="InterPro" id="IPR020843">
    <property type="entry name" value="ER"/>
</dbReference>
<dbReference type="GO" id="GO:0016491">
    <property type="term" value="F:oxidoreductase activity"/>
    <property type="evidence" value="ECO:0007669"/>
    <property type="project" value="InterPro"/>
</dbReference>
<dbReference type="SUPFAM" id="SSF50129">
    <property type="entry name" value="GroES-like"/>
    <property type="match status" value="1"/>
</dbReference>
<dbReference type="Gene3D" id="3.40.50.720">
    <property type="entry name" value="NAD(P)-binding Rossmann-like Domain"/>
    <property type="match status" value="1"/>
</dbReference>
<dbReference type="InterPro" id="IPR036291">
    <property type="entry name" value="NAD(P)-bd_dom_sf"/>
</dbReference>
<evidence type="ECO:0000259" key="4">
    <source>
        <dbReference type="SMART" id="SM00829"/>
    </source>
</evidence>
<evidence type="ECO:0000256" key="1">
    <source>
        <dbReference type="ARBA" id="ARBA00001947"/>
    </source>
</evidence>
<proteinExistence type="predicted"/>
<evidence type="ECO:0000256" key="3">
    <source>
        <dbReference type="ARBA" id="ARBA00022833"/>
    </source>
</evidence>
<dbReference type="PANTHER" id="PTHR42813:SF2">
    <property type="entry name" value="DEHYDROGENASE, ZINC-CONTAINING, PUTATIVE (AFU_ORTHOLOGUE AFUA_2G02810)-RELATED"/>
    <property type="match status" value="1"/>
</dbReference>
<dbReference type="Proteomes" id="UP000195043">
    <property type="component" value="Unassembled WGS sequence"/>
</dbReference>
<dbReference type="STRING" id="1834191.A5886_002912"/>
<comment type="cofactor">
    <cofactor evidence="1">
        <name>Zn(2+)</name>
        <dbReference type="ChEBI" id="CHEBI:29105"/>
    </cofactor>
</comment>
<dbReference type="GO" id="GO:0046872">
    <property type="term" value="F:metal ion binding"/>
    <property type="evidence" value="ECO:0007669"/>
    <property type="project" value="UniProtKB-KW"/>
</dbReference>
<dbReference type="Pfam" id="PF08240">
    <property type="entry name" value="ADH_N"/>
    <property type="match status" value="1"/>
</dbReference>
<gene>
    <name evidence="5" type="ORF">A5886_002912</name>
</gene>
<accession>A0A242AAR1</accession>
<dbReference type="AlphaFoldDB" id="A0A242AAR1"/>
<dbReference type="OrthoDB" id="9806940at2"/>
<dbReference type="InterPro" id="IPR013154">
    <property type="entry name" value="ADH-like_N"/>
</dbReference>
<dbReference type="Pfam" id="PF00107">
    <property type="entry name" value="ADH_zinc_N"/>
    <property type="match status" value="1"/>
</dbReference>
<dbReference type="PANTHER" id="PTHR42813">
    <property type="entry name" value="ZINC-TYPE ALCOHOL DEHYDROGENASE-LIKE"/>
    <property type="match status" value="1"/>
</dbReference>
<dbReference type="Gene3D" id="3.90.180.10">
    <property type="entry name" value="Medium-chain alcohol dehydrogenases, catalytic domain"/>
    <property type="match status" value="1"/>
</dbReference>
<evidence type="ECO:0000256" key="2">
    <source>
        <dbReference type="ARBA" id="ARBA00022723"/>
    </source>
</evidence>
<dbReference type="EMBL" id="NGKU01000001">
    <property type="protein sequence ID" value="OTN77811.1"/>
    <property type="molecule type" value="Genomic_DNA"/>
</dbReference>
<dbReference type="InterPro" id="IPR011032">
    <property type="entry name" value="GroES-like_sf"/>
</dbReference>
<evidence type="ECO:0000313" key="5">
    <source>
        <dbReference type="EMBL" id="OTN77811.1"/>
    </source>
</evidence>
<dbReference type="SUPFAM" id="SSF51735">
    <property type="entry name" value="NAD(P)-binding Rossmann-fold domains"/>
    <property type="match status" value="1"/>
</dbReference>
<name>A0A242AAR1_9ENTE</name>
<protein>
    <submittedName>
        <fullName evidence="5">Alcohol dehydrogenase</fullName>
    </submittedName>
</protein>
<feature type="domain" description="Enoyl reductase (ER)" evidence="4">
    <location>
        <begin position="10"/>
        <end position="344"/>
    </location>
</feature>
<keyword evidence="3" id="KW-0862">Zinc</keyword>
<evidence type="ECO:0000313" key="6">
    <source>
        <dbReference type="Proteomes" id="UP000195043"/>
    </source>
</evidence>
<sequence length="352" mass="37441">MKSAIFEKAGLVSVQEVDRPQLQATDDVIIKIVRACVCGSDLWSYAHGDNKEPHSVNDGHEALGIVEEIGTAITTVKPGDFVIVPFTHGCGECDACRAGFDGTCDRHQGATNWSHGFQSEYVRFHYGNWALVKVPGQPSDYTEGMIKSLLTLADVMPTGYHAARCAHVQRGDKVVVIGDGAVGQCAVIAAKMLGASQIVLMSRHPDRQEMARQSGATAVVAARGEAGIAEVREVLGGGADAALECVGTEAAIEQALGVLHNGGRIGYVGVPHYNNRPIGSTFAQNISIAGGSASVTTYDKEVLLKAVLDGTIDPGRVFTQTYLLAQINQAYADMQNRRTIKSMVVVSKKMTD</sequence>
<dbReference type="InterPro" id="IPR013149">
    <property type="entry name" value="ADH-like_C"/>
</dbReference>
<keyword evidence="6" id="KW-1185">Reference proteome</keyword>
<comment type="caution">
    <text evidence="5">The sequence shown here is derived from an EMBL/GenBank/DDBJ whole genome shotgun (WGS) entry which is preliminary data.</text>
</comment>
<reference evidence="5 6" key="1">
    <citation type="submission" date="2017-05" db="EMBL/GenBank/DDBJ databases">
        <title>The Genome Sequence of Enterococcus sp. 8G7_MSG3316.</title>
        <authorList>
            <consortium name="The Broad Institute Genomics Platform"/>
            <consortium name="The Broad Institute Genomic Center for Infectious Diseases"/>
            <person name="Earl A."/>
            <person name="Manson A."/>
            <person name="Schwartman J."/>
            <person name="Gilmore M."/>
            <person name="Abouelleil A."/>
            <person name="Cao P."/>
            <person name="Chapman S."/>
            <person name="Cusick C."/>
            <person name="Shea T."/>
            <person name="Young S."/>
            <person name="Neafsey D."/>
            <person name="Nusbaum C."/>
            <person name="Birren B."/>
        </authorList>
    </citation>
    <scope>NUCLEOTIDE SEQUENCE [LARGE SCALE GENOMIC DNA]</scope>
    <source>
        <strain evidence="5 6">8G7_MSG3316</strain>
    </source>
</reference>
<dbReference type="RefSeq" id="WP_086275797.1">
    <property type="nucleotide sequence ID" value="NZ_NGKU01000001.1"/>
</dbReference>
<keyword evidence="2" id="KW-0479">Metal-binding</keyword>